<proteinExistence type="predicted"/>
<sequence>MQGRDAKENRAAVPTLVYGHLDLTICLVSKSQLKFVHFPCKNTRLLAHLFNKTVLPALTYASETWALRRQDENAISVVERSIKRVMLE</sequence>
<protein>
    <submittedName>
        <fullName evidence="1">Uncharacterized protein</fullName>
    </submittedName>
</protein>
<dbReference type="Proteomes" id="UP000024635">
    <property type="component" value="Unassembled WGS sequence"/>
</dbReference>
<gene>
    <name evidence="1" type="primary">Acey_s0083.g1615</name>
    <name evidence="1" type="ORF">Y032_0083g1615</name>
</gene>
<comment type="caution">
    <text evidence="1">The sequence shown here is derived from an EMBL/GenBank/DDBJ whole genome shotgun (WGS) entry which is preliminary data.</text>
</comment>
<reference evidence="2" key="1">
    <citation type="journal article" date="2015" name="Nat. Genet.">
        <title>The genome and transcriptome of the zoonotic hookworm Ancylostoma ceylanicum identify infection-specific gene families.</title>
        <authorList>
            <person name="Schwarz E.M."/>
            <person name="Hu Y."/>
            <person name="Antoshechkin I."/>
            <person name="Miller M.M."/>
            <person name="Sternberg P.W."/>
            <person name="Aroian R.V."/>
        </authorList>
    </citation>
    <scope>NUCLEOTIDE SEQUENCE</scope>
    <source>
        <strain evidence="2">HY135</strain>
    </source>
</reference>
<keyword evidence="2" id="KW-1185">Reference proteome</keyword>
<dbReference type="OrthoDB" id="407509at2759"/>
<dbReference type="EMBL" id="JARK01001419">
    <property type="protein sequence ID" value="EYC05152.1"/>
    <property type="molecule type" value="Genomic_DNA"/>
</dbReference>
<dbReference type="AlphaFoldDB" id="A0A016TR88"/>
<evidence type="ECO:0000313" key="1">
    <source>
        <dbReference type="EMBL" id="EYC05152.1"/>
    </source>
</evidence>
<evidence type="ECO:0000313" key="2">
    <source>
        <dbReference type="Proteomes" id="UP000024635"/>
    </source>
</evidence>
<name>A0A016TR88_9BILA</name>
<organism evidence="1 2">
    <name type="scientific">Ancylostoma ceylanicum</name>
    <dbReference type="NCBI Taxonomy" id="53326"/>
    <lineage>
        <taxon>Eukaryota</taxon>
        <taxon>Metazoa</taxon>
        <taxon>Ecdysozoa</taxon>
        <taxon>Nematoda</taxon>
        <taxon>Chromadorea</taxon>
        <taxon>Rhabditida</taxon>
        <taxon>Rhabditina</taxon>
        <taxon>Rhabditomorpha</taxon>
        <taxon>Strongyloidea</taxon>
        <taxon>Ancylostomatidae</taxon>
        <taxon>Ancylostomatinae</taxon>
        <taxon>Ancylostoma</taxon>
    </lineage>
</organism>
<accession>A0A016TR88</accession>